<reference evidence="2 3" key="1">
    <citation type="submission" date="2015-01" db="EMBL/GenBank/DDBJ databases">
        <title>The Genome Sequence of Ochroconis gallopava CBS43764.</title>
        <authorList>
            <consortium name="The Broad Institute Genomics Platform"/>
            <person name="Cuomo C."/>
            <person name="de Hoog S."/>
            <person name="Gorbushina A."/>
            <person name="Stielow B."/>
            <person name="Teixiera M."/>
            <person name="Abouelleil A."/>
            <person name="Chapman S.B."/>
            <person name="Priest M."/>
            <person name="Young S.K."/>
            <person name="Wortman J."/>
            <person name="Nusbaum C."/>
            <person name="Birren B."/>
        </authorList>
    </citation>
    <scope>NUCLEOTIDE SEQUENCE [LARGE SCALE GENOMIC DNA]</scope>
    <source>
        <strain evidence="2 3">CBS 43764</strain>
    </source>
</reference>
<dbReference type="PANTHER" id="PTHR21024">
    <property type="entry name" value="GROWTH HORMONE-INDUCIBLE SOLUBLE PROTEIN-RELATED"/>
    <property type="match status" value="1"/>
</dbReference>
<dbReference type="GO" id="GO:0090324">
    <property type="term" value="P:negative regulation of oxidative phosphorylation"/>
    <property type="evidence" value="ECO:0007669"/>
    <property type="project" value="InterPro"/>
</dbReference>
<dbReference type="AlphaFoldDB" id="A0A0D1YQN2"/>
<sequence>MSPPNQELRTQVIKIYKELLYLIRDYPLGYHYARPRLHNAFMSQAGLRDDEQIKKAIERAEFVKKEIEALCVQKLCSPSATSGLLF</sequence>
<accession>A0A0D1YQN2</accession>
<dbReference type="GO" id="GO:0022904">
    <property type="term" value="P:respiratory electron transport chain"/>
    <property type="evidence" value="ECO:0007669"/>
    <property type="project" value="TreeGrafter"/>
</dbReference>
<dbReference type="Proteomes" id="UP000053259">
    <property type="component" value="Unassembled WGS sequence"/>
</dbReference>
<dbReference type="InterPro" id="IPR052000">
    <property type="entry name" value="ETFRF1"/>
</dbReference>
<dbReference type="EMBL" id="KN847547">
    <property type="protein sequence ID" value="KIW02902.1"/>
    <property type="molecule type" value="Genomic_DNA"/>
</dbReference>
<dbReference type="GO" id="GO:0005739">
    <property type="term" value="C:mitochondrion"/>
    <property type="evidence" value="ECO:0007669"/>
    <property type="project" value="TreeGrafter"/>
</dbReference>
<proteinExistence type="inferred from homology"/>
<keyword evidence="3" id="KW-1185">Reference proteome</keyword>
<gene>
    <name evidence="2" type="ORF">PV09_05950</name>
</gene>
<evidence type="ECO:0000256" key="1">
    <source>
        <dbReference type="ARBA" id="ARBA00009508"/>
    </source>
</evidence>
<dbReference type="Pfam" id="PF13233">
    <property type="entry name" value="Complex1_LYR_2"/>
    <property type="match status" value="1"/>
</dbReference>
<dbReference type="VEuPathDB" id="FungiDB:PV09_05950"/>
<dbReference type="GeneID" id="27313923"/>
<evidence type="ECO:0000313" key="2">
    <source>
        <dbReference type="EMBL" id="KIW02902.1"/>
    </source>
</evidence>
<comment type="similarity">
    <text evidence="1">Belongs to the complex I LYR family.</text>
</comment>
<dbReference type="HOGENOM" id="CLU_141157_2_1_1"/>
<name>A0A0D1YQN2_9PEZI</name>
<evidence type="ECO:0008006" key="4">
    <source>
        <dbReference type="Google" id="ProtNLM"/>
    </source>
</evidence>
<dbReference type="CDD" id="cd20265">
    <property type="entry name" value="Complex1_LYR_ETFRF1_LYRM5"/>
    <property type="match status" value="1"/>
</dbReference>
<protein>
    <recommendedName>
        <fullName evidence="4">Mitochondrial zinc maintenance protein 1, mitochondrial</fullName>
    </recommendedName>
</protein>
<dbReference type="OrthoDB" id="10258445at2759"/>
<evidence type="ECO:0000313" key="3">
    <source>
        <dbReference type="Proteomes" id="UP000053259"/>
    </source>
</evidence>
<dbReference type="STRING" id="253628.A0A0D1YQN2"/>
<dbReference type="InterPro" id="IPR045296">
    <property type="entry name" value="Complex1_LYR_ETFRF1_LYRM5"/>
</dbReference>
<organism evidence="2 3">
    <name type="scientific">Verruconis gallopava</name>
    <dbReference type="NCBI Taxonomy" id="253628"/>
    <lineage>
        <taxon>Eukaryota</taxon>
        <taxon>Fungi</taxon>
        <taxon>Dikarya</taxon>
        <taxon>Ascomycota</taxon>
        <taxon>Pezizomycotina</taxon>
        <taxon>Dothideomycetes</taxon>
        <taxon>Pleosporomycetidae</taxon>
        <taxon>Venturiales</taxon>
        <taxon>Sympoventuriaceae</taxon>
        <taxon>Verruconis</taxon>
    </lineage>
</organism>
<dbReference type="InParanoid" id="A0A0D1YQN2"/>
<dbReference type="RefSeq" id="XP_016212771.1">
    <property type="nucleotide sequence ID" value="XM_016359522.1"/>
</dbReference>
<dbReference type="PANTHER" id="PTHR21024:SF0">
    <property type="entry name" value="ELECTRON TRANSFER FLAVOPROTEIN REGULATORY FACTOR 1"/>
    <property type="match status" value="1"/>
</dbReference>